<proteinExistence type="predicted"/>
<comment type="caution">
    <text evidence="8">The sequence shown here is derived from an EMBL/GenBank/DDBJ whole genome shotgun (WGS) entry which is preliminary data.</text>
</comment>
<dbReference type="PROSITE" id="PS50109">
    <property type="entry name" value="HIS_KIN"/>
    <property type="match status" value="1"/>
</dbReference>
<dbReference type="InterPro" id="IPR003594">
    <property type="entry name" value="HATPase_dom"/>
</dbReference>
<dbReference type="GO" id="GO:0000160">
    <property type="term" value="P:phosphorelay signal transduction system"/>
    <property type="evidence" value="ECO:0007669"/>
    <property type="project" value="UniProtKB-KW"/>
</dbReference>
<dbReference type="InterPro" id="IPR005467">
    <property type="entry name" value="His_kinase_dom"/>
</dbReference>
<sequence length="236" mass="25885">MLIDLPTKNPADETRWRTKRPPMGLERPFQSHIDTIRAQADRLGAHADKGAHPHYARYARDIREAATHLSGVTDEFTAVGANRQQRGKVDLGRMLDDVATLIQPLAAARQITLEWPARQTAAPIVAGASLRVRQAILNVMSNALKFAPSESPVRVEMSEEDGRVSLAVSDTGPGIPDDDRARVFDRYERLTSEADGMGLGLSISRDYMRSIGGDIHVGDSRMGGATVILFFRKTEG</sequence>
<comment type="catalytic activity">
    <reaction evidence="1">
        <text>ATP + protein L-histidine = ADP + protein N-phospho-L-histidine.</text>
        <dbReference type="EC" id="2.7.13.3"/>
    </reaction>
</comment>
<dbReference type="InterPro" id="IPR004358">
    <property type="entry name" value="Sig_transdc_His_kin-like_C"/>
</dbReference>
<keyword evidence="4" id="KW-0418">Kinase</keyword>
<feature type="region of interest" description="Disordered" evidence="6">
    <location>
        <begin position="1"/>
        <end position="27"/>
    </location>
</feature>
<evidence type="ECO:0000256" key="1">
    <source>
        <dbReference type="ARBA" id="ARBA00000085"/>
    </source>
</evidence>
<dbReference type="SUPFAM" id="SSF55874">
    <property type="entry name" value="ATPase domain of HSP90 chaperone/DNA topoisomerase II/histidine kinase"/>
    <property type="match status" value="1"/>
</dbReference>
<dbReference type="EMBL" id="NFZT01000001">
    <property type="protein sequence ID" value="OWV34017.1"/>
    <property type="molecule type" value="Genomic_DNA"/>
</dbReference>
<dbReference type="OrthoDB" id="7933832at2"/>
<evidence type="ECO:0000313" key="9">
    <source>
        <dbReference type="Proteomes" id="UP000198462"/>
    </source>
</evidence>
<keyword evidence="5" id="KW-0902">Two-component regulatory system</keyword>
<organism evidence="8 9">
    <name type="scientific">Pacificimonas flava</name>
    <dbReference type="NCBI Taxonomy" id="1234595"/>
    <lineage>
        <taxon>Bacteria</taxon>
        <taxon>Pseudomonadati</taxon>
        <taxon>Pseudomonadota</taxon>
        <taxon>Alphaproteobacteria</taxon>
        <taxon>Sphingomonadales</taxon>
        <taxon>Sphingosinicellaceae</taxon>
        <taxon>Pacificimonas</taxon>
    </lineage>
</organism>
<protein>
    <recommendedName>
        <fullName evidence="2">histidine kinase</fullName>
        <ecNumber evidence="2">2.7.13.3</ecNumber>
    </recommendedName>
</protein>
<gene>
    <name evidence="8" type="ORF">B5C34_11465</name>
</gene>
<evidence type="ECO:0000256" key="6">
    <source>
        <dbReference type="SAM" id="MobiDB-lite"/>
    </source>
</evidence>
<dbReference type="InterPro" id="IPR050736">
    <property type="entry name" value="Sensor_HK_Regulatory"/>
</dbReference>
<dbReference type="PANTHER" id="PTHR43711:SF28">
    <property type="entry name" value="SENSOR HISTIDINE KINASE YXDK"/>
    <property type="match status" value="1"/>
</dbReference>
<dbReference type="InterPro" id="IPR036890">
    <property type="entry name" value="HATPase_C_sf"/>
</dbReference>
<dbReference type="Pfam" id="PF02518">
    <property type="entry name" value="HATPase_c"/>
    <property type="match status" value="1"/>
</dbReference>
<keyword evidence="3" id="KW-0808">Transferase</keyword>
<accession>A0A219B6N4</accession>
<dbReference type="SMART" id="SM00387">
    <property type="entry name" value="HATPase_c"/>
    <property type="match status" value="1"/>
</dbReference>
<evidence type="ECO:0000256" key="5">
    <source>
        <dbReference type="ARBA" id="ARBA00023012"/>
    </source>
</evidence>
<dbReference type="RefSeq" id="WP_088712716.1">
    <property type="nucleotide sequence ID" value="NZ_NFZT01000001.1"/>
</dbReference>
<evidence type="ECO:0000256" key="3">
    <source>
        <dbReference type="ARBA" id="ARBA00022679"/>
    </source>
</evidence>
<feature type="domain" description="Histidine kinase" evidence="7">
    <location>
        <begin position="24"/>
        <end position="235"/>
    </location>
</feature>
<dbReference type="EC" id="2.7.13.3" evidence="2"/>
<evidence type="ECO:0000259" key="7">
    <source>
        <dbReference type="PROSITE" id="PS50109"/>
    </source>
</evidence>
<dbReference type="Proteomes" id="UP000198462">
    <property type="component" value="Unassembled WGS sequence"/>
</dbReference>
<dbReference type="Gene3D" id="3.30.565.10">
    <property type="entry name" value="Histidine kinase-like ATPase, C-terminal domain"/>
    <property type="match status" value="1"/>
</dbReference>
<name>A0A219B6N4_9SPHN</name>
<keyword evidence="9" id="KW-1185">Reference proteome</keyword>
<evidence type="ECO:0000256" key="4">
    <source>
        <dbReference type="ARBA" id="ARBA00022777"/>
    </source>
</evidence>
<evidence type="ECO:0000256" key="2">
    <source>
        <dbReference type="ARBA" id="ARBA00012438"/>
    </source>
</evidence>
<evidence type="ECO:0000313" key="8">
    <source>
        <dbReference type="EMBL" id="OWV34017.1"/>
    </source>
</evidence>
<reference evidence="9" key="1">
    <citation type="submission" date="2017-05" db="EMBL/GenBank/DDBJ databases">
        <authorList>
            <person name="Lin X."/>
        </authorList>
    </citation>
    <scope>NUCLEOTIDE SEQUENCE [LARGE SCALE GENOMIC DNA]</scope>
    <source>
        <strain evidence="9">JLT2012</strain>
    </source>
</reference>
<dbReference type="PRINTS" id="PR00344">
    <property type="entry name" value="BCTRLSENSOR"/>
</dbReference>
<dbReference type="CDD" id="cd00075">
    <property type="entry name" value="HATPase"/>
    <property type="match status" value="1"/>
</dbReference>
<dbReference type="GO" id="GO:0004673">
    <property type="term" value="F:protein histidine kinase activity"/>
    <property type="evidence" value="ECO:0007669"/>
    <property type="project" value="UniProtKB-EC"/>
</dbReference>
<dbReference type="PANTHER" id="PTHR43711">
    <property type="entry name" value="TWO-COMPONENT HISTIDINE KINASE"/>
    <property type="match status" value="1"/>
</dbReference>
<dbReference type="AlphaFoldDB" id="A0A219B6N4"/>